<proteinExistence type="inferred from homology"/>
<dbReference type="GO" id="GO:0046872">
    <property type="term" value="F:metal ion binding"/>
    <property type="evidence" value="ECO:0007669"/>
    <property type="project" value="UniProtKB-KW"/>
</dbReference>
<keyword evidence="9 10" id="KW-0342">GTP-binding</keyword>
<dbReference type="GO" id="GO:0019843">
    <property type="term" value="F:rRNA binding"/>
    <property type="evidence" value="ECO:0007669"/>
    <property type="project" value="UniProtKB-KW"/>
</dbReference>
<evidence type="ECO:0000256" key="3">
    <source>
        <dbReference type="ARBA" id="ARBA00022723"/>
    </source>
</evidence>
<comment type="caution">
    <text evidence="10">Lacks conserved residue(s) required for the propagation of feature annotation.</text>
</comment>
<dbReference type="PANTHER" id="PTHR32120:SF10">
    <property type="entry name" value="SMALL RIBOSOMAL SUBUNIT BIOGENESIS GTPASE RSGA"/>
    <property type="match status" value="1"/>
</dbReference>
<comment type="similarity">
    <text evidence="10">Belongs to the TRAFAC class YlqF/YawG GTPase family. RsgA subfamily.</text>
</comment>
<keyword evidence="8 10" id="KW-0694">RNA-binding</keyword>
<keyword evidence="6 10" id="KW-0378">Hydrolase</keyword>
<evidence type="ECO:0000256" key="1">
    <source>
        <dbReference type="ARBA" id="ARBA00022490"/>
    </source>
</evidence>
<dbReference type="PANTHER" id="PTHR32120">
    <property type="entry name" value="SMALL RIBOSOMAL SUBUNIT BIOGENESIS GTPASE RSGA"/>
    <property type="match status" value="1"/>
</dbReference>
<keyword evidence="14" id="KW-1185">Reference proteome</keyword>
<keyword evidence="7 10" id="KW-0862">Zinc</keyword>
<dbReference type="InterPro" id="IPR010914">
    <property type="entry name" value="RsgA_GTPase_dom"/>
</dbReference>
<evidence type="ECO:0000256" key="7">
    <source>
        <dbReference type="ARBA" id="ARBA00022833"/>
    </source>
</evidence>
<dbReference type="Pfam" id="PF03193">
    <property type="entry name" value="RsgA_GTPase"/>
    <property type="match status" value="1"/>
</dbReference>
<dbReference type="EC" id="3.6.1.-" evidence="10"/>
<dbReference type="KEGG" id="bsan:CHH28_12515"/>
<dbReference type="GO" id="GO:0005525">
    <property type="term" value="F:GTP binding"/>
    <property type="evidence" value="ECO:0007669"/>
    <property type="project" value="UniProtKB-UniRule"/>
</dbReference>
<dbReference type="OrthoDB" id="9809485at2"/>
<feature type="binding site" evidence="10">
    <location>
        <position position="277"/>
    </location>
    <ligand>
        <name>Zn(2+)</name>
        <dbReference type="ChEBI" id="CHEBI:29105"/>
    </ligand>
</feature>
<name>A0A222FLH1_9GAMM</name>
<dbReference type="Proteomes" id="UP000202440">
    <property type="component" value="Chromosome"/>
</dbReference>
<dbReference type="InterPro" id="IPR027417">
    <property type="entry name" value="P-loop_NTPase"/>
</dbReference>
<evidence type="ECO:0000256" key="10">
    <source>
        <dbReference type="HAMAP-Rule" id="MF_01820"/>
    </source>
</evidence>
<dbReference type="PROSITE" id="PS51721">
    <property type="entry name" value="G_CP"/>
    <property type="match status" value="1"/>
</dbReference>
<comment type="function">
    <text evidence="10">One of several proteins that assist in the late maturation steps of the functional core of the 30S ribosomal subunit. Helps release RbfA from mature subunits. May play a role in the assembly of ribosomal proteins into the subunit. Circularly permuted GTPase that catalyzes slow GTP hydrolysis, GTPase activity is stimulated by the 30S ribosomal subunit.</text>
</comment>
<dbReference type="GO" id="GO:0003924">
    <property type="term" value="F:GTPase activity"/>
    <property type="evidence" value="ECO:0007669"/>
    <property type="project" value="UniProtKB-UniRule"/>
</dbReference>
<evidence type="ECO:0000259" key="11">
    <source>
        <dbReference type="PROSITE" id="PS50936"/>
    </source>
</evidence>
<dbReference type="PROSITE" id="PS50936">
    <property type="entry name" value="ENGC_GTPASE"/>
    <property type="match status" value="1"/>
</dbReference>
<dbReference type="AlphaFoldDB" id="A0A222FLH1"/>
<dbReference type="InterPro" id="IPR004881">
    <property type="entry name" value="Ribosome_biogen_GTPase_RsgA"/>
</dbReference>
<gene>
    <name evidence="10 13" type="primary">rsgA</name>
    <name evidence="13" type="ORF">CHH28_12515</name>
</gene>
<feature type="domain" description="CP-type G" evidence="12">
    <location>
        <begin position="91"/>
        <end position="247"/>
    </location>
</feature>
<keyword evidence="4 10" id="KW-0699">rRNA-binding</keyword>
<dbReference type="CDD" id="cd01854">
    <property type="entry name" value="YjeQ_EngC"/>
    <property type="match status" value="1"/>
</dbReference>
<dbReference type="Gene3D" id="3.40.50.300">
    <property type="entry name" value="P-loop containing nucleotide triphosphate hydrolases"/>
    <property type="match status" value="1"/>
</dbReference>
<evidence type="ECO:0000256" key="9">
    <source>
        <dbReference type="ARBA" id="ARBA00023134"/>
    </source>
</evidence>
<organism evidence="13 14">
    <name type="scientific">Bacterioplanes sanyensis</name>
    <dbReference type="NCBI Taxonomy" id="1249553"/>
    <lineage>
        <taxon>Bacteria</taxon>
        <taxon>Pseudomonadati</taxon>
        <taxon>Pseudomonadota</taxon>
        <taxon>Gammaproteobacteria</taxon>
        <taxon>Oceanospirillales</taxon>
        <taxon>Oceanospirillaceae</taxon>
        <taxon>Bacterioplanes</taxon>
    </lineage>
</organism>
<sequence>MTFSLANLGWQAFFQQQLSLHEWEITQPVRLIGQQRDQWRVMGEQGELLLQAVPDWQPCVGDWLLLQQGRPERLLERQSLFQRSRPGKDSRTQLIAANVDTALLVMALNHDFNLNRLERYLALVHEAGVQPVVVLTRADQSDAIVEHVAQVQRLDTSMPVLAFNALDADDVRQQLHAWCATGQTLALLGSSGVGKSTIANALSDSAGQLTSGIRDDDSKGRHTTTSRSLLPLASGAWLMDTPGMRELQLTQCQAGLSSTFSDVEQLAAQCRFSDCGHGSEPGCAVREAIEAGELELRRWQNYLKLQREEARNSASLAQRRASAREFARHAKTIVAGKRIMQGQNKR</sequence>
<evidence type="ECO:0000256" key="8">
    <source>
        <dbReference type="ARBA" id="ARBA00022884"/>
    </source>
</evidence>
<reference evidence="13 14" key="1">
    <citation type="submission" date="2017-07" db="EMBL/GenBank/DDBJ databases">
        <title>Annotated genome sequence of Bacterioplanes sanyensis isolated from Red Sea.</title>
        <authorList>
            <person name="Rehman Z.U."/>
        </authorList>
    </citation>
    <scope>NUCLEOTIDE SEQUENCE [LARGE SCALE GENOMIC DNA]</scope>
    <source>
        <strain evidence="13 14">NV9</strain>
    </source>
</reference>
<evidence type="ECO:0000256" key="4">
    <source>
        <dbReference type="ARBA" id="ARBA00022730"/>
    </source>
</evidence>
<feature type="binding site" evidence="10">
    <location>
        <position position="283"/>
    </location>
    <ligand>
        <name>Zn(2+)</name>
        <dbReference type="ChEBI" id="CHEBI:29105"/>
    </ligand>
</feature>
<feature type="binding site" evidence="10">
    <location>
        <position position="275"/>
    </location>
    <ligand>
        <name>Zn(2+)</name>
        <dbReference type="ChEBI" id="CHEBI:29105"/>
    </ligand>
</feature>
<evidence type="ECO:0000256" key="5">
    <source>
        <dbReference type="ARBA" id="ARBA00022741"/>
    </source>
</evidence>
<dbReference type="SUPFAM" id="SSF52540">
    <property type="entry name" value="P-loop containing nucleoside triphosphate hydrolases"/>
    <property type="match status" value="1"/>
</dbReference>
<dbReference type="RefSeq" id="WP_094060624.1">
    <property type="nucleotide sequence ID" value="NZ_CP022530.1"/>
</dbReference>
<keyword evidence="1 10" id="KW-0963">Cytoplasm</keyword>
<comment type="subcellular location">
    <subcellularLocation>
        <location evidence="10">Cytoplasm</location>
    </subcellularLocation>
</comment>
<evidence type="ECO:0000313" key="13">
    <source>
        <dbReference type="EMBL" id="ASP39446.1"/>
    </source>
</evidence>
<dbReference type="EMBL" id="CP022530">
    <property type="protein sequence ID" value="ASP39446.1"/>
    <property type="molecule type" value="Genomic_DNA"/>
</dbReference>
<protein>
    <recommendedName>
        <fullName evidence="10">Small ribosomal subunit biogenesis GTPase RsgA</fullName>
        <ecNumber evidence="10">3.6.1.-</ecNumber>
    </recommendedName>
</protein>
<feature type="binding site" evidence="10">
    <location>
        <position position="270"/>
    </location>
    <ligand>
        <name>Zn(2+)</name>
        <dbReference type="ChEBI" id="CHEBI:29105"/>
    </ligand>
</feature>
<dbReference type="InterPro" id="IPR030378">
    <property type="entry name" value="G_CP_dom"/>
</dbReference>
<feature type="binding site" evidence="10">
    <location>
        <begin position="189"/>
        <end position="197"/>
    </location>
    <ligand>
        <name>GTP</name>
        <dbReference type="ChEBI" id="CHEBI:37565"/>
    </ligand>
</feature>
<accession>A0A222FLH1</accession>
<evidence type="ECO:0000256" key="2">
    <source>
        <dbReference type="ARBA" id="ARBA00022517"/>
    </source>
</evidence>
<feature type="domain" description="EngC GTPase" evidence="11">
    <location>
        <begin position="97"/>
        <end position="245"/>
    </location>
</feature>
<evidence type="ECO:0000256" key="6">
    <source>
        <dbReference type="ARBA" id="ARBA00022801"/>
    </source>
</evidence>
<keyword evidence="5 10" id="KW-0547">Nucleotide-binding</keyword>
<keyword evidence="2 10" id="KW-0690">Ribosome biogenesis</keyword>
<dbReference type="Gene3D" id="1.10.40.50">
    <property type="entry name" value="Probable gtpase engc, domain 3"/>
    <property type="match status" value="1"/>
</dbReference>
<keyword evidence="3 10" id="KW-0479">Metal-binding</keyword>
<evidence type="ECO:0000313" key="14">
    <source>
        <dbReference type="Proteomes" id="UP000202440"/>
    </source>
</evidence>
<comment type="subunit">
    <text evidence="10">Monomer. Associates with 30S ribosomal subunit, binds 16S rRNA.</text>
</comment>
<dbReference type="NCBIfam" id="TIGR00157">
    <property type="entry name" value="ribosome small subunit-dependent GTPase A"/>
    <property type="match status" value="1"/>
</dbReference>
<dbReference type="GO" id="GO:0005737">
    <property type="term" value="C:cytoplasm"/>
    <property type="evidence" value="ECO:0007669"/>
    <property type="project" value="UniProtKB-SubCell"/>
</dbReference>
<dbReference type="GO" id="GO:0042274">
    <property type="term" value="P:ribosomal small subunit biogenesis"/>
    <property type="evidence" value="ECO:0007669"/>
    <property type="project" value="UniProtKB-UniRule"/>
</dbReference>
<evidence type="ECO:0000259" key="12">
    <source>
        <dbReference type="PROSITE" id="PS51721"/>
    </source>
</evidence>
<dbReference type="HAMAP" id="MF_01820">
    <property type="entry name" value="GTPase_RsgA"/>
    <property type="match status" value="1"/>
</dbReference>
<comment type="cofactor">
    <cofactor evidence="10">
        <name>Zn(2+)</name>
        <dbReference type="ChEBI" id="CHEBI:29105"/>
    </cofactor>
    <text evidence="10">Binds 1 zinc ion per subunit.</text>
</comment>